<dbReference type="PROSITE" id="PS50082">
    <property type="entry name" value="WD_REPEATS_2"/>
    <property type="match status" value="1"/>
</dbReference>
<dbReference type="OrthoDB" id="364224at2759"/>
<dbReference type="EMBL" id="CP056066">
    <property type="protein sequence ID" value="UKJ89241.1"/>
    <property type="molecule type" value="Genomic_DNA"/>
</dbReference>
<dbReference type="Proteomes" id="UP000244803">
    <property type="component" value="Chromosome 3"/>
</dbReference>
<dbReference type="SMART" id="SM00320">
    <property type="entry name" value="WD40"/>
    <property type="match status" value="2"/>
</dbReference>
<protein>
    <submittedName>
        <fullName evidence="2">Uncharacterized protein</fullName>
    </submittedName>
</protein>
<name>A0A976M637_THEOR</name>
<accession>A0A976M637</accession>
<reference evidence="2" key="1">
    <citation type="submission" date="2022-07" db="EMBL/GenBank/DDBJ databases">
        <title>Evaluation of T. orientalis genome assembly methods using nanopore sequencing and analysis of variation between genomes.</title>
        <authorList>
            <person name="Yam J."/>
            <person name="Micallef M.L."/>
            <person name="Liu M."/>
            <person name="Djordjevic S.P."/>
            <person name="Bogema D.R."/>
            <person name="Jenkins C."/>
        </authorList>
    </citation>
    <scope>NUCLEOTIDE SEQUENCE</scope>
    <source>
        <strain evidence="2">Fish Creek</strain>
    </source>
</reference>
<keyword evidence="1" id="KW-0853">WD repeat</keyword>
<dbReference type="InterPro" id="IPR001680">
    <property type="entry name" value="WD40_rpt"/>
</dbReference>
<gene>
    <name evidence="2" type="ORF">MACJ_002489</name>
</gene>
<sequence>MAEVVEPNLSLNLNQFFQKHILLNDLQYDYYSKYLAAACKSQGGSEVVILTKEGSLLNVLSYFNTDYEAVFVSWAPPTLAAHSGYGASHTSSNDNMLVVVTTENALCMYRNSSDCVGAWDLVFRSTEFSKSVSCLATTGVPGRTGGNVDNLLVALGSHLGVVTVVPLNTLSLPKHSVNHRENTPLENHSVSGSVETLSAHNGGVTAMAFSSPDSMSGSRLMLATGGLDNTVKLWEYEENFALKKVLKLVPNGETHTTYLGERAGDAESRRALKRVSSLAFSKRGELAAATDGSVYIFANAHEWVLFQVLIVGTSHQERSAACPSGAAERHGERGVVLSFSNDKLVVMRDTESYVLKRSDKGIFEAESKLER</sequence>
<dbReference type="InterPro" id="IPR015943">
    <property type="entry name" value="WD40/YVTN_repeat-like_dom_sf"/>
</dbReference>
<dbReference type="Pfam" id="PF00400">
    <property type="entry name" value="WD40"/>
    <property type="match status" value="1"/>
</dbReference>
<evidence type="ECO:0000313" key="2">
    <source>
        <dbReference type="EMBL" id="UKJ89241.1"/>
    </source>
</evidence>
<dbReference type="AlphaFoldDB" id="A0A976M637"/>
<evidence type="ECO:0000313" key="3">
    <source>
        <dbReference type="Proteomes" id="UP000244803"/>
    </source>
</evidence>
<organism evidence="2 3">
    <name type="scientific">Theileria orientalis</name>
    <dbReference type="NCBI Taxonomy" id="68886"/>
    <lineage>
        <taxon>Eukaryota</taxon>
        <taxon>Sar</taxon>
        <taxon>Alveolata</taxon>
        <taxon>Apicomplexa</taxon>
        <taxon>Aconoidasida</taxon>
        <taxon>Piroplasmida</taxon>
        <taxon>Theileriidae</taxon>
        <taxon>Theileria</taxon>
    </lineage>
</organism>
<dbReference type="PROSITE" id="PS50294">
    <property type="entry name" value="WD_REPEATS_REGION"/>
    <property type="match status" value="1"/>
</dbReference>
<dbReference type="SUPFAM" id="SSF50978">
    <property type="entry name" value="WD40 repeat-like"/>
    <property type="match status" value="1"/>
</dbReference>
<dbReference type="InterPro" id="IPR036322">
    <property type="entry name" value="WD40_repeat_dom_sf"/>
</dbReference>
<dbReference type="Gene3D" id="2.130.10.10">
    <property type="entry name" value="YVTN repeat-like/Quinoprotein amine dehydrogenase"/>
    <property type="match status" value="1"/>
</dbReference>
<evidence type="ECO:0000256" key="1">
    <source>
        <dbReference type="PROSITE-ProRule" id="PRU00221"/>
    </source>
</evidence>
<feature type="repeat" description="WD" evidence="1">
    <location>
        <begin position="197"/>
        <end position="244"/>
    </location>
</feature>
<proteinExistence type="predicted"/>